<evidence type="ECO:0000256" key="11">
    <source>
        <dbReference type="HAMAP-Rule" id="MF_00276"/>
    </source>
</evidence>
<evidence type="ECO:0000256" key="8">
    <source>
        <dbReference type="ARBA" id="ARBA00022989"/>
    </source>
</evidence>
<reference evidence="13 14" key="1">
    <citation type="submission" date="2020-07" db="EMBL/GenBank/DDBJ databases">
        <title>Sequencing the genomes of 1000 actinobacteria strains.</title>
        <authorList>
            <person name="Klenk H.-P."/>
        </authorList>
    </citation>
    <scope>NUCLEOTIDE SEQUENCE [LARGE SCALE GENOMIC DNA]</scope>
    <source>
        <strain evidence="13 14">DSM 100723</strain>
    </source>
</reference>
<dbReference type="Proteomes" id="UP000523079">
    <property type="component" value="Unassembled WGS sequence"/>
</dbReference>
<comment type="subunit">
    <text evidence="11">The system is composed of three essential subunits: KdpA, KdpB and KdpC.</text>
</comment>
<keyword evidence="14" id="KW-1185">Reference proteome</keyword>
<accession>A0A7W3P5B9</accession>
<proteinExistence type="inferred from homology"/>
<dbReference type="AlphaFoldDB" id="A0A7W3P5B9"/>
<dbReference type="InterPro" id="IPR003820">
    <property type="entry name" value="KdpC"/>
</dbReference>
<protein>
    <recommendedName>
        <fullName evidence="11">Potassium-transporting ATPase KdpC subunit</fullName>
    </recommendedName>
    <alternativeName>
        <fullName evidence="11">ATP phosphohydrolase [potassium-transporting] C chain</fullName>
    </alternativeName>
    <alternativeName>
        <fullName evidence="11">Potassium-binding and translocating subunit C</fullName>
    </alternativeName>
    <alternativeName>
        <fullName evidence="11">Potassium-translocating ATPase C chain</fullName>
    </alternativeName>
</protein>
<keyword evidence="2 11" id="KW-1003">Cell membrane</keyword>
<keyword evidence="5 11" id="KW-0547">Nucleotide-binding</keyword>
<evidence type="ECO:0000313" key="14">
    <source>
        <dbReference type="Proteomes" id="UP000523079"/>
    </source>
</evidence>
<dbReference type="GO" id="GO:0005524">
    <property type="term" value="F:ATP binding"/>
    <property type="evidence" value="ECO:0007669"/>
    <property type="project" value="UniProtKB-UniRule"/>
</dbReference>
<comment type="subcellular location">
    <subcellularLocation>
        <location evidence="11">Cell membrane</location>
        <topology evidence="11">Single-pass membrane protein</topology>
    </subcellularLocation>
</comment>
<dbReference type="RefSeq" id="WP_182559288.1">
    <property type="nucleotide sequence ID" value="NZ_JACGWT010000002.1"/>
</dbReference>
<dbReference type="NCBIfam" id="TIGR00681">
    <property type="entry name" value="kdpC"/>
    <property type="match status" value="1"/>
</dbReference>
<feature type="region of interest" description="Disordered" evidence="12">
    <location>
        <begin position="70"/>
        <end position="89"/>
    </location>
</feature>
<organism evidence="13 14">
    <name type="scientific">Microlunatus kandeliicorticis</name>
    <dbReference type="NCBI Taxonomy" id="1759536"/>
    <lineage>
        <taxon>Bacteria</taxon>
        <taxon>Bacillati</taxon>
        <taxon>Actinomycetota</taxon>
        <taxon>Actinomycetes</taxon>
        <taxon>Propionibacteriales</taxon>
        <taxon>Propionibacteriaceae</taxon>
        <taxon>Microlunatus</taxon>
    </lineage>
</organism>
<dbReference type="PIRSF" id="PIRSF001296">
    <property type="entry name" value="K_ATPase_KdpC"/>
    <property type="match status" value="1"/>
</dbReference>
<comment type="caution">
    <text evidence="13">The sequence shown here is derived from an EMBL/GenBank/DDBJ whole genome shotgun (WGS) entry which is preliminary data.</text>
</comment>
<evidence type="ECO:0000256" key="4">
    <source>
        <dbReference type="ARBA" id="ARBA00022692"/>
    </source>
</evidence>
<comment type="function">
    <text evidence="11">Part of the high-affinity ATP-driven potassium transport (or Kdp) system, which catalyzes the hydrolysis of ATP coupled with the electrogenic transport of potassium into the cytoplasm. This subunit acts as a catalytic chaperone that increases the ATP-binding affinity of the ATP-hydrolyzing subunit KdpB by the formation of a transient KdpB/KdpC/ATP ternary complex.</text>
</comment>
<evidence type="ECO:0000256" key="5">
    <source>
        <dbReference type="ARBA" id="ARBA00022741"/>
    </source>
</evidence>
<dbReference type="NCBIfam" id="NF001454">
    <property type="entry name" value="PRK00315.1"/>
    <property type="match status" value="1"/>
</dbReference>
<keyword evidence="9 11" id="KW-0406">Ion transport</keyword>
<keyword evidence="3 11" id="KW-0633">Potassium transport</keyword>
<feature type="compositionally biased region" description="Polar residues" evidence="12">
    <location>
        <begin position="75"/>
        <end position="89"/>
    </location>
</feature>
<evidence type="ECO:0000256" key="6">
    <source>
        <dbReference type="ARBA" id="ARBA00022840"/>
    </source>
</evidence>
<comment type="similarity">
    <text evidence="11">Belongs to the KdpC family.</text>
</comment>
<keyword evidence="4 11" id="KW-0812">Transmembrane</keyword>
<name>A0A7W3P5B9_9ACTN</name>
<gene>
    <name evidence="11" type="primary">kdpC</name>
    <name evidence="13" type="ORF">FHX74_001312</name>
</gene>
<keyword evidence="10 11" id="KW-0472">Membrane</keyword>
<evidence type="ECO:0000256" key="3">
    <source>
        <dbReference type="ARBA" id="ARBA00022538"/>
    </source>
</evidence>
<dbReference type="GO" id="GO:0005886">
    <property type="term" value="C:plasma membrane"/>
    <property type="evidence" value="ECO:0007669"/>
    <property type="project" value="UniProtKB-SubCell"/>
</dbReference>
<dbReference type="Pfam" id="PF02669">
    <property type="entry name" value="KdpC"/>
    <property type="match status" value="1"/>
</dbReference>
<dbReference type="PANTHER" id="PTHR30042:SF2">
    <property type="entry name" value="POTASSIUM-TRANSPORTING ATPASE KDPC SUBUNIT"/>
    <property type="match status" value="1"/>
</dbReference>
<keyword evidence="6 11" id="KW-0067">ATP-binding</keyword>
<keyword evidence="7 11" id="KW-0630">Potassium</keyword>
<dbReference type="PANTHER" id="PTHR30042">
    <property type="entry name" value="POTASSIUM-TRANSPORTING ATPASE C CHAIN"/>
    <property type="match status" value="1"/>
</dbReference>
<evidence type="ECO:0000313" key="13">
    <source>
        <dbReference type="EMBL" id="MBA8793707.1"/>
    </source>
</evidence>
<keyword evidence="8 11" id="KW-1133">Transmembrane helix</keyword>
<evidence type="ECO:0000256" key="12">
    <source>
        <dbReference type="SAM" id="MobiDB-lite"/>
    </source>
</evidence>
<evidence type="ECO:0000256" key="7">
    <source>
        <dbReference type="ARBA" id="ARBA00022958"/>
    </source>
</evidence>
<evidence type="ECO:0000256" key="10">
    <source>
        <dbReference type="ARBA" id="ARBA00023136"/>
    </source>
</evidence>
<dbReference type="GO" id="GO:0008556">
    <property type="term" value="F:P-type potassium transmembrane transporter activity"/>
    <property type="evidence" value="ECO:0007669"/>
    <property type="project" value="InterPro"/>
</dbReference>
<evidence type="ECO:0000256" key="2">
    <source>
        <dbReference type="ARBA" id="ARBA00022475"/>
    </source>
</evidence>
<evidence type="ECO:0000256" key="1">
    <source>
        <dbReference type="ARBA" id="ARBA00022448"/>
    </source>
</evidence>
<sequence length="189" mass="19743">MIDFLRQSWTGLRALLVLTALLGIAYPVVVWGIGRVAFADQAAGSPVTVQGRLVGSSLIGQQVEGDRWFHGRPSANDNNGLASGASNLGPSNPKLITEIAERRAAVAKAEGVPADQVPADAVTASGSGLDPDISPEYAALQVPRVARARGLSEQQVRALVAAHTQGRTLGLLGEPRVDVLQLNLALSRI</sequence>
<feature type="transmembrane region" description="Helical" evidence="11">
    <location>
        <begin position="12"/>
        <end position="33"/>
    </location>
</feature>
<evidence type="ECO:0000256" key="9">
    <source>
        <dbReference type="ARBA" id="ARBA00023065"/>
    </source>
</evidence>
<keyword evidence="1 11" id="KW-0813">Transport</keyword>
<dbReference type="HAMAP" id="MF_00276">
    <property type="entry name" value="KdpC"/>
    <property type="match status" value="1"/>
</dbReference>
<dbReference type="EMBL" id="JACGWT010000002">
    <property type="protein sequence ID" value="MBA8793707.1"/>
    <property type="molecule type" value="Genomic_DNA"/>
</dbReference>